<dbReference type="Proteomes" id="UP000095286">
    <property type="component" value="Unplaced"/>
</dbReference>
<proteinExistence type="predicted"/>
<reference evidence="2" key="1">
    <citation type="submission" date="2016-11" db="UniProtKB">
        <authorList>
            <consortium name="WormBaseParasite"/>
        </authorList>
    </citation>
    <scope>IDENTIFICATION</scope>
    <source>
        <strain evidence="2">KR3021</strain>
    </source>
</reference>
<name>A0AC35TX43_9BILA</name>
<protein>
    <submittedName>
        <fullName evidence="2">Uncharacterized protein</fullName>
    </submittedName>
</protein>
<dbReference type="WBParaSite" id="RSKR_0000526900.1">
    <property type="protein sequence ID" value="RSKR_0000526900.1"/>
    <property type="gene ID" value="RSKR_0000526900"/>
</dbReference>
<accession>A0AC35TX43</accession>
<evidence type="ECO:0000313" key="2">
    <source>
        <dbReference type="WBParaSite" id="RSKR_0000526900.1"/>
    </source>
</evidence>
<organism evidence="1 2">
    <name type="scientific">Rhabditophanes sp. KR3021</name>
    <dbReference type="NCBI Taxonomy" id="114890"/>
    <lineage>
        <taxon>Eukaryota</taxon>
        <taxon>Metazoa</taxon>
        <taxon>Ecdysozoa</taxon>
        <taxon>Nematoda</taxon>
        <taxon>Chromadorea</taxon>
        <taxon>Rhabditida</taxon>
        <taxon>Tylenchina</taxon>
        <taxon>Panagrolaimomorpha</taxon>
        <taxon>Strongyloidoidea</taxon>
        <taxon>Alloionematidae</taxon>
        <taxon>Rhabditophanes</taxon>
    </lineage>
</organism>
<evidence type="ECO:0000313" key="1">
    <source>
        <dbReference type="Proteomes" id="UP000095286"/>
    </source>
</evidence>
<sequence length="102" mass="11450">MSRLGSQTPSPILFIFVLLVAISAAGQKLYWSPPLPTNIPLSIQIPTEDYPECARQHFPPNELDLLIQTCPQSPNFVLNPLNWYVPQKSSNFQSSTFNSSFL</sequence>